<dbReference type="Proteomes" id="UP000240978">
    <property type="component" value="Unassembled WGS sequence"/>
</dbReference>
<evidence type="ECO:0000313" key="2">
    <source>
        <dbReference type="Proteomes" id="UP000240978"/>
    </source>
</evidence>
<gene>
    <name evidence="1" type="ORF">CLV42_102268</name>
</gene>
<dbReference type="RefSeq" id="WP_262509987.1">
    <property type="nucleotide sequence ID" value="NZ_PYGK01000002.1"/>
</dbReference>
<organism evidence="1 2">
    <name type="scientific">Chitinophaga ginsengisoli</name>
    <dbReference type="NCBI Taxonomy" id="363837"/>
    <lineage>
        <taxon>Bacteria</taxon>
        <taxon>Pseudomonadati</taxon>
        <taxon>Bacteroidota</taxon>
        <taxon>Chitinophagia</taxon>
        <taxon>Chitinophagales</taxon>
        <taxon>Chitinophagaceae</taxon>
        <taxon>Chitinophaga</taxon>
    </lineage>
</organism>
<reference evidence="1 2" key="1">
    <citation type="submission" date="2018-03" db="EMBL/GenBank/DDBJ databases">
        <title>Genomic Encyclopedia of Archaeal and Bacterial Type Strains, Phase II (KMG-II): from individual species to whole genera.</title>
        <authorList>
            <person name="Goeker M."/>
        </authorList>
    </citation>
    <scope>NUCLEOTIDE SEQUENCE [LARGE SCALE GENOMIC DNA]</scope>
    <source>
        <strain evidence="1 2">DSM 18107</strain>
    </source>
</reference>
<keyword evidence="2" id="KW-1185">Reference proteome</keyword>
<sequence length="41" mass="4898">MNRLCKKLNYLFDYNKVNEFIFHLNSLGVSTEKEGRSLYIV</sequence>
<proteinExistence type="predicted"/>
<evidence type="ECO:0000313" key="1">
    <source>
        <dbReference type="EMBL" id="PSL34695.1"/>
    </source>
</evidence>
<protein>
    <submittedName>
        <fullName evidence="1">Uncharacterized protein</fullName>
    </submittedName>
</protein>
<name>A0A2P8GL69_9BACT</name>
<comment type="caution">
    <text evidence="1">The sequence shown here is derived from an EMBL/GenBank/DDBJ whole genome shotgun (WGS) entry which is preliminary data.</text>
</comment>
<dbReference type="EMBL" id="PYGK01000002">
    <property type="protein sequence ID" value="PSL34695.1"/>
    <property type="molecule type" value="Genomic_DNA"/>
</dbReference>
<dbReference type="AlphaFoldDB" id="A0A2P8GL69"/>
<accession>A0A2P8GL69</accession>